<name>A0AA35CLN1_9FIRM</name>
<dbReference type="PANTHER" id="PTHR43293:SF3">
    <property type="entry name" value="CHOLESTEROL RING-CLEAVING HYDROLASE IPDB SUBUNIT"/>
    <property type="match status" value="1"/>
</dbReference>
<proteinExistence type="inferred from homology"/>
<dbReference type="PANTHER" id="PTHR43293">
    <property type="entry name" value="ACETATE COA-TRANSFERASE YDIF"/>
    <property type="match status" value="1"/>
</dbReference>
<comment type="similarity">
    <text evidence="1">Belongs to the 3-oxoacid CoA-transferase subunit B family.</text>
</comment>
<dbReference type="KEGG" id="cmic:caldi_26940"/>
<accession>A0AA35CLN1</accession>
<dbReference type="RefSeq" id="WP_264842237.1">
    <property type="nucleotide sequence ID" value="NZ_AP025628.1"/>
</dbReference>
<dbReference type="Gene3D" id="3.40.1080.10">
    <property type="entry name" value="Glutaconate Coenzyme A-transferase"/>
    <property type="match status" value="1"/>
</dbReference>
<reference evidence="2" key="1">
    <citation type="submission" date="2022-03" db="EMBL/GenBank/DDBJ databases">
        <title>Complete genome sequence of Caldinitratiruptor microaerophilus.</title>
        <authorList>
            <person name="Mukaiyama R."/>
            <person name="Nishiyama T."/>
            <person name="Ueda K."/>
        </authorList>
    </citation>
    <scope>NUCLEOTIDE SEQUENCE</scope>
    <source>
        <strain evidence="2">JCM 16183</strain>
    </source>
</reference>
<dbReference type="AlphaFoldDB" id="A0AA35CLN1"/>
<gene>
    <name evidence="2" type="primary">gctB</name>
    <name evidence="2" type="ORF">caldi_26940</name>
</gene>
<dbReference type="SMART" id="SM00882">
    <property type="entry name" value="CoA_trans"/>
    <property type="match status" value="1"/>
</dbReference>
<evidence type="ECO:0000313" key="2">
    <source>
        <dbReference type="EMBL" id="BDG61604.1"/>
    </source>
</evidence>
<dbReference type="InterPro" id="IPR004165">
    <property type="entry name" value="CoA_trans_fam_I"/>
</dbReference>
<dbReference type="GO" id="GO:0008410">
    <property type="term" value="F:CoA-transferase activity"/>
    <property type="evidence" value="ECO:0007669"/>
    <property type="project" value="InterPro"/>
</dbReference>
<sequence>MSSGMPPAAAPGGVADLMCVATARLLRDGETVFFGLASPLVMVSVLLARATHAPNLTFLSIPGSVDAALEVLPRSTVDGLLLTGSKGIFPLADIFDLSARGRLDTVFLSGVQIDARGAINMSAIGGDPHRPRVRLPGGAGSALLLPTARRAILWRTRHDTRTFVERLDFTTASGNTSHVVTPLCVFERGPDGRLRVASIHPWTSPEEVRERTGFAVEIGGDVPVTPAPTPDELALLERIDPGRVRAAEF</sequence>
<dbReference type="Pfam" id="PF01144">
    <property type="entry name" value="CoA_trans"/>
    <property type="match status" value="1"/>
</dbReference>
<keyword evidence="2" id="KW-0808">Transferase</keyword>
<organism evidence="2 3">
    <name type="scientific">Caldinitratiruptor microaerophilus</name>
    <dbReference type="NCBI Taxonomy" id="671077"/>
    <lineage>
        <taxon>Bacteria</taxon>
        <taxon>Bacillati</taxon>
        <taxon>Bacillota</taxon>
        <taxon>Clostridia</taxon>
        <taxon>Eubacteriales</taxon>
        <taxon>Symbiobacteriaceae</taxon>
        <taxon>Caldinitratiruptor</taxon>
    </lineage>
</organism>
<protein>
    <submittedName>
        <fullName evidence="2">3-oxoadipate--succinyl-CoA transferase subunit B</fullName>
    </submittedName>
</protein>
<dbReference type="SUPFAM" id="SSF100950">
    <property type="entry name" value="NagB/RpiA/CoA transferase-like"/>
    <property type="match status" value="1"/>
</dbReference>
<evidence type="ECO:0000256" key="1">
    <source>
        <dbReference type="ARBA" id="ARBA00007047"/>
    </source>
</evidence>
<dbReference type="EMBL" id="AP025628">
    <property type="protein sequence ID" value="BDG61604.1"/>
    <property type="molecule type" value="Genomic_DNA"/>
</dbReference>
<dbReference type="Proteomes" id="UP001163687">
    <property type="component" value="Chromosome"/>
</dbReference>
<evidence type="ECO:0000313" key="3">
    <source>
        <dbReference type="Proteomes" id="UP001163687"/>
    </source>
</evidence>
<dbReference type="InterPro" id="IPR037171">
    <property type="entry name" value="NagB/RpiA_transferase-like"/>
</dbReference>
<keyword evidence="3" id="KW-1185">Reference proteome</keyword>